<keyword evidence="2" id="KW-1185">Reference proteome</keyword>
<gene>
    <name evidence="1" type="ORF">NE663_04150</name>
</gene>
<organism evidence="1 2">
    <name type="scientific">Massilicoli timonensis</name>
    <dbReference type="NCBI Taxonomy" id="2015901"/>
    <lineage>
        <taxon>Bacteria</taxon>
        <taxon>Bacillati</taxon>
        <taxon>Bacillota</taxon>
        <taxon>Erysipelotrichia</taxon>
        <taxon>Erysipelotrichales</taxon>
        <taxon>Erysipelotrichaceae</taxon>
        <taxon>Massilicoli</taxon>
    </lineage>
</organism>
<evidence type="ECO:0000313" key="1">
    <source>
        <dbReference type="EMBL" id="MCQ5121448.1"/>
    </source>
</evidence>
<comment type="caution">
    <text evidence="1">The sequence shown here is derived from an EMBL/GenBank/DDBJ whole genome shotgun (WGS) entry which is preliminary data.</text>
</comment>
<evidence type="ECO:0000313" key="2">
    <source>
        <dbReference type="Proteomes" id="UP001524435"/>
    </source>
</evidence>
<proteinExistence type="predicted"/>
<dbReference type="EMBL" id="JANGCH010000004">
    <property type="protein sequence ID" value="MCQ5121448.1"/>
    <property type="molecule type" value="Genomic_DNA"/>
</dbReference>
<dbReference type="RefSeq" id="WP_102266505.1">
    <property type="nucleotide sequence ID" value="NZ_CANTYB010000034.1"/>
</dbReference>
<dbReference type="Proteomes" id="UP001524435">
    <property type="component" value="Unassembled WGS sequence"/>
</dbReference>
<name>A0ABT1SKB5_9FIRM</name>
<sequence length="116" mass="12831">MNKEVREFVVEQTKALITAPTCCKELKETAQKWLTSLDQPNEAEMTKRYEEELEADLVTVDDLIALANSDLGKQIFGEKAAQVAAHGEKIKAAGARYCDCPACKAVEAILATRKSW</sequence>
<accession>A0ABT1SKB5</accession>
<protein>
    <submittedName>
        <fullName evidence="1">Molecular chaperone Hsp90</fullName>
    </submittedName>
</protein>
<reference evidence="1 2" key="1">
    <citation type="submission" date="2022-06" db="EMBL/GenBank/DDBJ databases">
        <title>Isolation of gut microbiota from human fecal samples.</title>
        <authorList>
            <person name="Pamer E.G."/>
            <person name="Barat B."/>
            <person name="Waligurski E."/>
            <person name="Medina S."/>
            <person name="Paddock L."/>
            <person name="Mostad J."/>
        </authorList>
    </citation>
    <scope>NUCLEOTIDE SEQUENCE [LARGE SCALE GENOMIC DNA]</scope>
    <source>
        <strain evidence="1 2">DFI.6.1</strain>
    </source>
</reference>